<dbReference type="SUPFAM" id="SSF53474">
    <property type="entry name" value="alpha/beta-Hydrolases"/>
    <property type="match status" value="1"/>
</dbReference>
<dbReference type="InterPro" id="IPR029058">
    <property type="entry name" value="AB_hydrolase_fold"/>
</dbReference>
<dbReference type="AlphaFoldDB" id="A0A916TIR4"/>
<feature type="chain" id="PRO_5038496834" evidence="1">
    <location>
        <begin position="30"/>
        <end position="399"/>
    </location>
</feature>
<dbReference type="GO" id="GO:0016042">
    <property type="term" value="P:lipid catabolic process"/>
    <property type="evidence" value="ECO:0007669"/>
    <property type="project" value="InterPro"/>
</dbReference>
<comment type="caution">
    <text evidence="2">The sequence shown here is derived from an EMBL/GenBank/DDBJ whole genome shotgun (WGS) entry which is preliminary data.</text>
</comment>
<dbReference type="Proteomes" id="UP000621454">
    <property type="component" value="Unassembled WGS sequence"/>
</dbReference>
<dbReference type="GO" id="GO:0004806">
    <property type="term" value="F:triacylglycerol lipase activity"/>
    <property type="evidence" value="ECO:0007669"/>
    <property type="project" value="InterPro"/>
</dbReference>
<evidence type="ECO:0000256" key="1">
    <source>
        <dbReference type="SAM" id="SignalP"/>
    </source>
</evidence>
<accession>A0A916TIR4</accession>
<reference evidence="2" key="2">
    <citation type="submission" date="2020-09" db="EMBL/GenBank/DDBJ databases">
        <authorList>
            <person name="Sun Q."/>
            <person name="Zhou Y."/>
        </authorList>
    </citation>
    <scope>NUCLEOTIDE SEQUENCE</scope>
    <source>
        <strain evidence="2">CGMCC 1.12827</strain>
    </source>
</reference>
<dbReference type="PANTHER" id="PTHR34853:SF1">
    <property type="entry name" value="LIPASE 5"/>
    <property type="match status" value="1"/>
</dbReference>
<sequence>MSVNGRVFGRAVVSSVCAVILAAGLGARAGADTSAAPEKTWAGTVLGSTELARSAWPPAASQAREIRYATPGPQGERASSHAAVYLPQGATPKGGWPVVVFLHGTAGLRAECADFTTPRAQRAADYARNWLTRGYALVYPDYPEVGPRHLQTYLDYSVAGTSIADAVRAARSDLSRDGSGSELSNRYVATGLSEGAHGAVGAAAVAAEHAPDLDLRGVAGAGLPTNLDAEFAAVRPGLPVAEPNLASYVLYTLSGLRQSDPTFDPEDYLSPTGRKFLARAESGCFDDLVGQLQGVSVGSLVSRALDAPAVQQRLRKYVDLPTSGYRVPVQIAQGGLDIVAPAPLTAVFAEQVRRSGVHVDYRLYPDADHSRIPVVSQPDTIAFTDRVMSADARQREESS</sequence>
<dbReference type="RefSeq" id="WP_188588557.1">
    <property type="nucleotide sequence ID" value="NZ_BMGC01000045.1"/>
</dbReference>
<evidence type="ECO:0000313" key="3">
    <source>
        <dbReference type="Proteomes" id="UP000621454"/>
    </source>
</evidence>
<dbReference type="EMBL" id="BMGC01000045">
    <property type="protein sequence ID" value="GGB45899.1"/>
    <property type="molecule type" value="Genomic_DNA"/>
</dbReference>
<organism evidence="2 3">
    <name type="scientific">Gordonia jinhuaensis</name>
    <dbReference type="NCBI Taxonomy" id="1517702"/>
    <lineage>
        <taxon>Bacteria</taxon>
        <taxon>Bacillati</taxon>
        <taxon>Actinomycetota</taxon>
        <taxon>Actinomycetes</taxon>
        <taxon>Mycobacteriales</taxon>
        <taxon>Gordoniaceae</taxon>
        <taxon>Gordonia</taxon>
    </lineage>
</organism>
<protein>
    <submittedName>
        <fullName evidence="2">Lipase</fullName>
    </submittedName>
</protein>
<dbReference type="PANTHER" id="PTHR34853">
    <property type="match status" value="1"/>
</dbReference>
<gene>
    <name evidence="2" type="ORF">GCM10011489_36620</name>
</gene>
<dbReference type="InterPro" id="IPR005152">
    <property type="entry name" value="Lipase_secreted"/>
</dbReference>
<reference evidence="2" key="1">
    <citation type="journal article" date="2014" name="Int. J. Syst. Evol. Microbiol.">
        <title>Complete genome sequence of Corynebacterium casei LMG S-19264T (=DSM 44701T), isolated from a smear-ripened cheese.</title>
        <authorList>
            <consortium name="US DOE Joint Genome Institute (JGI-PGF)"/>
            <person name="Walter F."/>
            <person name="Albersmeier A."/>
            <person name="Kalinowski J."/>
            <person name="Ruckert C."/>
        </authorList>
    </citation>
    <scope>NUCLEOTIDE SEQUENCE</scope>
    <source>
        <strain evidence="2">CGMCC 1.12827</strain>
    </source>
</reference>
<dbReference type="PIRSF" id="PIRSF029171">
    <property type="entry name" value="Esterase_LipA"/>
    <property type="match status" value="1"/>
</dbReference>
<keyword evidence="1" id="KW-0732">Signal</keyword>
<name>A0A916TIR4_9ACTN</name>
<proteinExistence type="predicted"/>
<dbReference type="Gene3D" id="3.40.50.1820">
    <property type="entry name" value="alpha/beta hydrolase"/>
    <property type="match status" value="2"/>
</dbReference>
<evidence type="ECO:0000313" key="2">
    <source>
        <dbReference type="EMBL" id="GGB45899.1"/>
    </source>
</evidence>
<dbReference type="Pfam" id="PF03583">
    <property type="entry name" value="LIP"/>
    <property type="match status" value="1"/>
</dbReference>
<keyword evidence="3" id="KW-1185">Reference proteome</keyword>
<feature type="signal peptide" evidence="1">
    <location>
        <begin position="1"/>
        <end position="29"/>
    </location>
</feature>